<feature type="region of interest" description="Disordered" evidence="1">
    <location>
        <begin position="107"/>
        <end position="130"/>
    </location>
</feature>
<sequence length="130" mass="14185">MGRSKTGVKKKKDGDINEIVKPEKGKEVLLVLDNQENHLSLAALNLAKENGVVMLIFPPHASHKLSLTKPPSIPGAVDPYNAQDSRAATSIKLSSAKNGECRVVTDSPEEAEIEEEYKGKKQRKVKVVTK</sequence>
<gene>
    <name evidence="2" type="ORF">ILUMI_12038</name>
</gene>
<reference evidence="2" key="1">
    <citation type="submission" date="2019-08" db="EMBL/GenBank/DDBJ databases">
        <title>The genome of the North American firefly Photinus pyralis.</title>
        <authorList>
            <consortium name="Photinus pyralis genome working group"/>
            <person name="Fallon T.R."/>
            <person name="Sander Lower S.E."/>
            <person name="Weng J.-K."/>
        </authorList>
    </citation>
    <scope>NUCLEOTIDE SEQUENCE</scope>
    <source>
        <strain evidence="2">TRF0915ILg1</strain>
        <tissue evidence="2">Whole body</tissue>
    </source>
</reference>
<keyword evidence="3" id="KW-1185">Reference proteome</keyword>
<dbReference type="EMBL" id="VTPC01007298">
    <property type="protein sequence ID" value="KAF2894136.1"/>
    <property type="molecule type" value="Genomic_DNA"/>
</dbReference>
<evidence type="ECO:0000313" key="3">
    <source>
        <dbReference type="Proteomes" id="UP000801492"/>
    </source>
</evidence>
<name>A0A8K0GCP7_IGNLU</name>
<feature type="compositionally biased region" description="Basic residues" evidence="1">
    <location>
        <begin position="120"/>
        <end position="130"/>
    </location>
</feature>
<evidence type="ECO:0000313" key="2">
    <source>
        <dbReference type="EMBL" id="KAF2894136.1"/>
    </source>
</evidence>
<evidence type="ECO:0000256" key="1">
    <source>
        <dbReference type="SAM" id="MobiDB-lite"/>
    </source>
</evidence>
<comment type="caution">
    <text evidence="2">The sequence shown here is derived from an EMBL/GenBank/DDBJ whole genome shotgun (WGS) entry which is preliminary data.</text>
</comment>
<organism evidence="2 3">
    <name type="scientific">Ignelater luminosus</name>
    <name type="common">Cucubano</name>
    <name type="synonym">Pyrophorus luminosus</name>
    <dbReference type="NCBI Taxonomy" id="2038154"/>
    <lineage>
        <taxon>Eukaryota</taxon>
        <taxon>Metazoa</taxon>
        <taxon>Ecdysozoa</taxon>
        <taxon>Arthropoda</taxon>
        <taxon>Hexapoda</taxon>
        <taxon>Insecta</taxon>
        <taxon>Pterygota</taxon>
        <taxon>Neoptera</taxon>
        <taxon>Endopterygota</taxon>
        <taxon>Coleoptera</taxon>
        <taxon>Polyphaga</taxon>
        <taxon>Elateriformia</taxon>
        <taxon>Elateroidea</taxon>
        <taxon>Elateridae</taxon>
        <taxon>Agrypninae</taxon>
        <taxon>Pyrophorini</taxon>
        <taxon>Ignelater</taxon>
    </lineage>
</organism>
<dbReference type="Proteomes" id="UP000801492">
    <property type="component" value="Unassembled WGS sequence"/>
</dbReference>
<dbReference type="AlphaFoldDB" id="A0A8K0GCP7"/>
<accession>A0A8K0GCP7</accession>
<evidence type="ECO:0008006" key="4">
    <source>
        <dbReference type="Google" id="ProtNLM"/>
    </source>
</evidence>
<proteinExistence type="predicted"/>
<protein>
    <recommendedName>
        <fullName evidence="4">DDE-1 domain-containing protein</fullName>
    </recommendedName>
</protein>